<reference evidence="1" key="1">
    <citation type="submission" date="2022-08" db="EMBL/GenBank/DDBJ databases">
        <title>Genome Sequence of Fusarium decemcellulare.</title>
        <authorList>
            <person name="Buettner E."/>
        </authorList>
    </citation>
    <scope>NUCLEOTIDE SEQUENCE</scope>
    <source>
        <strain evidence="1">Babe19</strain>
    </source>
</reference>
<organism evidence="1 2">
    <name type="scientific">Fusarium decemcellulare</name>
    <dbReference type="NCBI Taxonomy" id="57161"/>
    <lineage>
        <taxon>Eukaryota</taxon>
        <taxon>Fungi</taxon>
        <taxon>Dikarya</taxon>
        <taxon>Ascomycota</taxon>
        <taxon>Pezizomycotina</taxon>
        <taxon>Sordariomycetes</taxon>
        <taxon>Hypocreomycetidae</taxon>
        <taxon>Hypocreales</taxon>
        <taxon>Nectriaceae</taxon>
        <taxon>Fusarium</taxon>
        <taxon>Fusarium decemcellulare species complex</taxon>
    </lineage>
</organism>
<comment type="caution">
    <text evidence="1">The sequence shown here is derived from an EMBL/GenBank/DDBJ whole genome shotgun (WGS) entry which is preliminary data.</text>
</comment>
<name>A0ACC1SAW8_9HYPO</name>
<dbReference type="Proteomes" id="UP001148629">
    <property type="component" value="Unassembled WGS sequence"/>
</dbReference>
<sequence>MSKTSSHAPKTSKHGQSHKHGDGGDGTRSDRKLHQQKTPPSEEKRVCWLKDKNMLPSQIKNACVLGYFYRQRTAEQTPESYLEDTAQDLASLLVARRSISSDKQSPVLFIGNGFGCLILQRVMVILGEGEDPNEAGLLEAVAGIWFFDIPLQNLESFKSRPKPLPTAQISIQKWIKEYFPPNGDTQEGFNPNTLWTSFQNLFDQNRIRGLRVWLSKSTKTHAVHTYAYAYAYEPEVICIAIYGAARTSRMAQFHGPTDKQYLMLIEQMKYSLLVKACMIKDLESRLLDYIEQGYLRIKPKGSKALTALHVAADSGNYVAVTRLIRQGEADVGAKDKNMQSTSLHLAIRRALSLDRTSNSFGEDRDPYIKVIKELKQNTTPASLSVDTDRKKPWDYVPDGSEYDWIREIRDELSFQAIIPEPDPGWSGSGRSEIQQEACRTAEAYLAEFFKENDAGSRVVYSYQQSSATIDDLVYDDAGGLEQILDRRRGIQDKSRKSHCKWVHLPANNEQWVHDFFVKKGIHDTSMVDQRHQGIKTIDRYMIAQARRYRQAYIPSRQITDGSETGSTHKVTPADLRGNLQQTLSSTSIVSTSPAGNDDLDAVVLFMPLLSLEKHSRRKLLSQVFQQAEHPRFSPDDDGRPPIWELKETEKLLHGYLKSKKPLHCRRTLDQFSYYMLDSTEDRDNDQVALRWARSSDSAPILMIDQLWLWAMGNGTVLTCFPNTWEPNEKFSLRHKLSAELVNKSRNPILSTEDLIHFILRNSIEFFRREGPLKFKFQECFHSSINDVAEKQAKQFKRFGEIIHRLDQEPKLRAKESEELSSLYKETKLLVTIMDIQDELTIVKTVLMQQKEVLNKLFRLYSKRQNQQYPPEFTRTNSSKLPEKHAFSNDQRTGESDIPQENHGQTSAILGDSDLMLDTIGIVDENITVVDHMMSYAGKVQESLNHFLDLKQKHVNAWEARVAREAAQETQKQGTVILVFTIVTIIFLPLSFITAFFDLSVDAFPKDPISGEISWPLGQVSGYLFGASAALFIPLVLLALSINKIRNSLEAWLENRKSGSNSDNNNEKADDSDCDQDSDDEDDAASRTSCDSESSSRSSVPAPQSRFRRYYSRAKEPLSNLKEPLSHRFHRHKGREDNDSGSEDESDYARSSSGSERTSSTRSDPVPQGLFARYLSHSKDLFSRFRRNEVREESDTGSDNGRSYARSSSGSERAPQSRNSISSYRSRTSRSSSEAESTPPGRIHERLLQPIQNLFRRRRNISRQSDTESVESV</sequence>
<dbReference type="EMBL" id="JANRMS010000692">
    <property type="protein sequence ID" value="KAJ3535709.1"/>
    <property type="molecule type" value="Genomic_DNA"/>
</dbReference>
<gene>
    <name evidence="1" type="ORF">NM208_g7028</name>
</gene>
<proteinExistence type="predicted"/>
<accession>A0ACC1SAW8</accession>
<protein>
    <submittedName>
        <fullName evidence="1">Uncharacterized protein</fullName>
    </submittedName>
</protein>
<keyword evidence="2" id="KW-1185">Reference proteome</keyword>
<evidence type="ECO:0000313" key="1">
    <source>
        <dbReference type="EMBL" id="KAJ3535709.1"/>
    </source>
</evidence>
<evidence type="ECO:0000313" key="2">
    <source>
        <dbReference type="Proteomes" id="UP001148629"/>
    </source>
</evidence>